<dbReference type="GO" id="GO:0031932">
    <property type="term" value="C:TORC2 complex"/>
    <property type="evidence" value="ECO:0007669"/>
    <property type="project" value="TreeGrafter"/>
</dbReference>
<dbReference type="SMART" id="SM01343">
    <property type="entry name" value="FATC"/>
    <property type="match status" value="1"/>
</dbReference>
<dbReference type="PANTHER" id="PTHR11139">
    <property type="entry name" value="ATAXIA TELANGIECTASIA MUTATED ATM -RELATED"/>
    <property type="match status" value="1"/>
</dbReference>
<dbReference type="InterPro" id="IPR018936">
    <property type="entry name" value="PI3/4_kinase_CS"/>
</dbReference>
<feature type="domain" description="FATC" evidence="8">
    <location>
        <begin position="2198"/>
        <end position="2230"/>
    </location>
</feature>
<dbReference type="RefSeq" id="XP_068348967.1">
    <property type="nucleotide sequence ID" value="XM_068511778.1"/>
</dbReference>
<evidence type="ECO:0000256" key="4">
    <source>
        <dbReference type="ARBA" id="ARBA00022777"/>
    </source>
</evidence>
<feature type="domain" description="FAT" evidence="7">
    <location>
        <begin position="1236"/>
        <end position="1701"/>
    </location>
</feature>
<dbReference type="Pfam" id="PF02260">
    <property type="entry name" value="FATC"/>
    <property type="match status" value="1"/>
</dbReference>
<dbReference type="Gene3D" id="1.25.10.10">
    <property type="entry name" value="Leucine-rich Repeat Variant"/>
    <property type="match status" value="3"/>
</dbReference>
<dbReference type="InterPro" id="IPR000403">
    <property type="entry name" value="PI3/4_kinase_cat_dom"/>
</dbReference>
<dbReference type="Pfam" id="PF02259">
    <property type="entry name" value="FAT"/>
    <property type="match status" value="1"/>
</dbReference>
<dbReference type="GO" id="GO:0005634">
    <property type="term" value="C:nucleus"/>
    <property type="evidence" value="ECO:0007669"/>
    <property type="project" value="TreeGrafter"/>
</dbReference>
<dbReference type="VEuPathDB" id="TrichDB:TRFO_38013"/>
<dbReference type="GO" id="GO:0005524">
    <property type="term" value="F:ATP binding"/>
    <property type="evidence" value="ECO:0007669"/>
    <property type="project" value="UniProtKB-KW"/>
</dbReference>
<dbReference type="InterPro" id="IPR014009">
    <property type="entry name" value="PIK_FAT"/>
</dbReference>
<evidence type="ECO:0000256" key="5">
    <source>
        <dbReference type="ARBA" id="ARBA00022840"/>
    </source>
</evidence>
<evidence type="ECO:0000313" key="10">
    <source>
        <dbReference type="Proteomes" id="UP000179807"/>
    </source>
</evidence>
<keyword evidence="4 9" id="KW-0418">Kinase</keyword>
<dbReference type="OrthoDB" id="381190at2759"/>
<reference evidence="9" key="1">
    <citation type="submission" date="2016-10" db="EMBL/GenBank/DDBJ databases">
        <authorList>
            <person name="Benchimol M."/>
            <person name="Almeida L.G."/>
            <person name="Vasconcelos A.T."/>
            <person name="Perreira-Neves A."/>
            <person name="Rosa I.A."/>
            <person name="Tasca T."/>
            <person name="Bogo M.R."/>
            <person name="de Souza W."/>
        </authorList>
    </citation>
    <scope>NUCLEOTIDE SEQUENCE [LARGE SCALE GENOMIC DNA]</scope>
    <source>
        <strain evidence="9">K</strain>
    </source>
</reference>
<evidence type="ECO:0000256" key="3">
    <source>
        <dbReference type="ARBA" id="ARBA00022741"/>
    </source>
</evidence>
<protein>
    <recommendedName>
        <fullName evidence="1">non-specific serine/threonine protein kinase</fullName>
        <ecNumber evidence="1">2.7.11.1</ecNumber>
    </recommendedName>
</protein>
<evidence type="ECO:0000256" key="1">
    <source>
        <dbReference type="ARBA" id="ARBA00012513"/>
    </source>
</evidence>
<dbReference type="Gene3D" id="3.30.1010.10">
    <property type="entry name" value="Phosphatidylinositol 3-kinase Catalytic Subunit, Chain A, domain 4"/>
    <property type="match status" value="1"/>
</dbReference>
<feature type="domain" description="PI3K/PI4K catalytic" evidence="6">
    <location>
        <begin position="1872"/>
        <end position="2190"/>
    </location>
</feature>
<dbReference type="PROSITE" id="PS51190">
    <property type="entry name" value="FATC"/>
    <property type="match status" value="1"/>
</dbReference>
<dbReference type="PROSITE" id="PS00916">
    <property type="entry name" value="PI3_4_KINASE_2"/>
    <property type="match status" value="1"/>
</dbReference>
<dbReference type="InterPro" id="IPR003151">
    <property type="entry name" value="PIK-rel_kinase_FAT"/>
</dbReference>
<dbReference type="InterPro" id="IPR036940">
    <property type="entry name" value="PI3/4_kinase_cat_sf"/>
</dbReference>
<evidence type="ECO:0000259" key="7">
    <source>
        <dbReference type="PROSITE" id="PS51189"/>
    </source>
</evidence>
<evidence type="ECO:0000313" key="9">
    <source>
        <dbReference type="EMBL" id="OHS95830.1"/>
    </source>
</evidence>
<dbReference type="Pfam" id="PF00454">
    <property type="entry name" value="PI3_PI4_kinase"/>
    <property type="match status" value="1"/>
</dbReference>
<dbReference type="Proteomes" id="UP000179807">
    <property type="component" value="Unassembled WGS sequence"/>
</dbReference>
<evidence type="ECO:0000259" key="6">
    <source>
        <dbReference type="PROSITE" id="PS50290"/>
    </source>
</evidence>
<keyword evidence="3" id="KW-0547">Nucleotide-binding</keyword>
<dbReference type="PROSITE" id="PS51189">
    <property type="entry name" value="FAT"/>
    <property type="match status" value="1"/>
</dbReference>
<evidence type="ECO:0000259" key="8">
    <source>
        <dbReference type="PROSITE" id="PS51190"/>
    </source>
</evidence>
<dbReference type="GO" id="GO:0031931">
    <property type="term" value="C:TORC1 complex"/>
    <property type="evidence" value="ECO:0007669"/>
    <property type="project" value="TreeGrafter"/>
</dbReference>
<dbReference type="SUPFAM" id="SSF48371">
    <property type="entry name" value="ARM repeat"/>
    <property type="match status" value="1"/>
</dbReference>
<dbReference type="GO" id="GO:0031929">
    <property type="term" value="P:TOR signaling"/>
    <property type="evidence" value="ECO:0007669"/>
    <property type="project" value="TreeGrafter"/>
</dbReference>
<dbReference type="CDD" id="cd05169">
    <property type="entry name" value="PIKKc_TOR"/>
    <property type="match status" value="1"/>
</dbReference>
<dbReference type="Gene3D" id="1.10.1070.11">
    <property type="entry name" value="Phosphatidylinositol 3-/4-kinase, catalytic domain"/>
    <property type="match status" value="1"/>
</dbReference>
<dbReference type="GO" id="GO:0005737">
    <property type="term" value="C:cytoplasm"/>
    <property type="evidence" value="ECO:0007669"/>
    <property type="project" value="TreeGrafter"/>
</dbReference>
<dbReference type="InterPro" id="IPR011009">
    <property type="entry name" value="Kinase-like_dom_sf"/>
</dbReference>
<dbReference type="GeneID" id="94846482"/>
<keyword evidence="5" id="KW-0067">ATP-binding</keyword>
<dbReference type="PANTHER" id="PTHR11139:SF9">
    <property type="entry name" value="SERINE_THREONINE-PROTEIN KINASE MTOR"/>
    <property type="match status" value="1"/>
</dbReference>
<dbReference type="SUPFAM" id="SSF56112">
    <property type="entry name" value="Protein kinase-like (PK-like)"/>
    <property type="match status" value="1"/>
</dbReference>
<accession>A0A1J4J9H1</accession>
<evidence type="ECO:0000256" key="2">
    <source>
        <dbReference type="ARBA" id="ARBA00022679"/>
    </source>
</evidence>
<dbReference type="GO" id="GO:0016242">
    <property type="term" value="P:negative regulation of macroautophagy"/>
    <property type="evidence" value="ECO:0007669"/>
    <property type="project" value="TreeGrafter"/>
</dbReference>
<dbReference type="InterPro" id="IPR003152">
    <property type="entry name" value="FATC_dom"/>
</dbReference>
<dbReference type="PROSITE" id="PS50290">
    <property type="entry name" value="PI3_4_KINASE_3"/>
    <property type="match status" value="1"/>
</dbReference>
<keyword evidence="2" id="KW-0808">Transferase</keyword>
<organism evidence="9 10">
    <name type="scientific">Tritrichomonas foetus</name>
    <dbReference type="NCBI Taxonomy" id="1144522"/>
    <lineage>
        <taxon>Eukaryota</taxon>
        <taxon>Metamonada</taxon>
        <taxon>Parabasalia</taxon>
        <taxon>Tritrichomonadida</taxon>
        <taxon>Tritrichomonadidae</taxon>
        <taxon>Tritrichomonas</taxon>
    </lineage>
</organism>
<proteinExistence type="predicted"/>
<dbReference type="InterPro" id="IPR050517">
    <property type="entry name" value="DDR_Repair_Kinase"/>
</dbReference>
<dbReference type="EC" id="2.7.11.1" evidence="1"/>
<dbReference type="EMBL" id="MLAK01001217">
    <property type="protein sequence ID" value="OHS95830.1"/>
    <property type="molecule type" value="Genomic_DNA"/>
</dbReference>
<dbReference type="GO" id="GO:0004674">
    <property type="term" value="F:protein serine/threonine kinase activity"/>
    <property type="evidence" value="ECO:0007669"/>
    <property type="project" value="UniProtKB-EC"/>
</dbReference>
<dbReference type="InterPro" id="IPR016024">
    <property type="entry name" value="ARM-type_fold"/>
</dbReference>
<keyword evidence="10" id="KW-1185">Reference proteome</keyword>
<dbReference type="SMART" id="SM00146">
    <property type="entry name" value="PI3Kc"/>
    <property type="match status" value="1"/>
</dbReference>
<name>A0A1J4J9H1_9EUKA</name>
<gene>
    <name evidence="9" type="ORF">TRFO_38013</name>
</gene>
<dbReference type="InterPro" id="IPR011989">
    <property type="entry name" value="ARM-like"/>
</dbReference>
<sequence>MNLRNLNIPNSLPDIISVYKQFKHDTFESWCVLKCDDILHVKDEFEKQIKACAVNNDSKNLVRVCIGAMVLSAFSNARLETCSIFLSKIPPPRETAASEFISMCIAKHCNRVKSMGNFLIDLFKSIKDLLQPNRTKVQVSFAKNLLQNLAIFATHAIDSCSNKFYEVLLDAFQNSTTDVRLSAAYTLNDYFKFTRQKQYPQNLFNQALQLVKQPNPKLHSGIVILTTLIDHFPDFFCDRASGLISFAQEASKNDKLLIYPCYFMEIALVPINPKEFSPIAQNIVKHIWPANENGKFAKEFINLLSCILRKCPNVLHEKIDGLIKIIMTLLTNFDESYQQLGSEILLLYMEHMPHQFSIKYQEIASLLMKVRYTDDFIHTFHKVIENHKEIWEEIKPTIGKLLTQLLDERKSTVVVQLISLIPEIPEDCTNSLTQRIQALLNETDLDLKRLVPSAILALAKNQNSLTSVHLGTTLITSAMTSDSWEMRLAILDSFKPPFPSYLAYPQTLENFSVLINDESFKVRRSALRVLGGIAHINPAMIYPMFRRIILDLLFICGSSKSMRVQCDATKCLPIIFSAVPDLLSIYAPVFLPLFMQHMQQQATKAIDGATTNSKSEKPIPVFTIPLSSFDAQYSSISRTPMAASLSASYGNRVPLMSTVSLNVLSKAAEPIPQQQLAEEQMTFFDHIFSKKISINYIKAIGCICRSNFDIIRDNLYDITNLFIKVIRATGQKKVLLATLSTIKDIVDNLDPEEASKIPDLNETLLETGSRLISTKVHAAIFKILGRIGPVAPQVNPSLDNTAVMKESENVNLSMPREDFYVRVVKNNLDFILDDKSEASLHYLAHQALTRTFSTCKKSVNAQRLFNSYVVRLLTTIRSLSTEERPNYFTFVKIILDCPTEWLQPFALQFFQLVEDLWDTENQDDVINLIPKLASSLKDKFSPYIPKIVSMLLDSISSAGSSSSAIDEQKLLLIMRTLTSLSNFAANFVFIIIKQISELVMNPKTSKKVINCSLDAIKSLVQNYDCTAYSSSLFRMCLYCIQNLPSTNYSAYQVLYSLAVTIGSEFYYYGKAMIENNIMTPEMETILSSNQNKLISDFPFIVIDQYFEEKCEWYPKKEVNEDDLNNTIQIQFNVGTNEQWKNWIRTFIRAFILQSPNPAIQSCAQVASKSYLFSRKIFNVAFLSCWSILSPNTRSKIKSIISMPLADDGVPMSVVTVLIGLIEFTERARDPIEDSNNFNRTKAALRAEKPTFALHCAQLDFDSQNTHTSGNVQQLITAYSQLGLYDEVKGTYKVVGDSSFKPNKLENTLSRFEQLEQWEKIAELYPQFKSMPTPEKRQAGLIYAHAFLHLKKWPEFEQSISECPLTPTSIILKCIHNITNGKDIKELIDLGFEKLGSQGGPLFSHGFTAVSQFIVNAQQLVELQEFADKNTSKWESRLDNANCHFNTIRPLLHTRMDLLKPDEQKPVFLSFLKMARKANEWDSHEQFFDLHFSRENYDLFTGYEFLHLLWKKINKDEALKRIDEMIKSPTNEMIYARLFYKKAKWLARKTSDKKLSQMIEVRNLCDKSLRIRSDHYPTQNLWAWACMRVFDSGIENRAKSAVEAISGFARCVKLDNRDSFFDLLQMSSVLFRSTQIPSVFEHVEPIIHEIELKRYTKIIPQLIVYKHTHSKPHRQFILSVLEALLHDYPNSVIFSLLFVQHFGDNDQEICDLMNSFELANPTFYAAAYKVLIGLQNSCLTFTEFIYEGLNNIFADAKENKLEELLVSIPKFLERVKNVNCPYDKHIMTKYRDRIQYAIVSLEDFMKNQKCEQIISACKNEWQKLTKAIITEALHETKISLKSVAPELDEFNFSLLSVFSTFSPDKPVIGISKFCDDLRIKQTKQRPRKLKVIGTDGKTYKFLLKGHEDLRLDQRVMQFFELMNSIASSSMPYIVMTGVTPLTPNVGVIQWVPGCDTMHQLISNYRTISGISPIEVENNMLKKNIVNGTMAYVDNLRPIQRYELFRKVAEKSHQRRLDLRDVMWLNAKDAESWVNHILNFTKTSAQMSIVGYIIGLGDRHPGNIMIQRITGNVVHIDFGDCFEVTKERAQLAETIPFRLTRNMIATLGPCSIEGSFRKTCEETVRVIRERREAVMSILEIFIREPITSGGFFDTIPKNEVISGSIEINKWMIESKGKKRLKEIISRISNKINGYDFENTVQLPAWEQVDALIKAATDQYNLSYLYHGWNPFW</sequence>
<comment type="caution">
    <text evidence="9">The sequence shown here is derived from an EMBL/GenBank/DDBJ whole genome shotgun (WGS) entry which is preliminary data.</text>
</comment>
<dbReference type="InterPro" id="IPR026683">
    <property type="entry name" value="TOR_cat"/>
</dbReference>